<sequence length="163" mass="18837">MPAIGARSLPTNKDYLKDILKDFQQPNKEMRRCYVEHMEGRRHIYLKNLFVLPSHQHRGLGITLLQWGLDHAGSEQIPNFLSATDRGHGMYKRAGMVSVGKWEIDLEEWARKIEVKESQLGMWQKQEEIMKSQGDHLEGTLKGEVDIEFCVLRQPTHQIKTGA</sequence>
<feature type="domain" description="N-acetyltransferase" evidence="1">
    <location>
        <begin position="40"/>
        <end position="95"/>
    </location>
</feature>
<protein>
    <submittedName>
        <fullName evidence="2">Putative gnat family</fullName>
    </submittedName>
</protein>
<dbReference type="PANTHER" id="PTHR42791">
    <property type="entry name" value="GNAT FAMILY ACETYLTRANSFERASE"/>
    <property type="match status" value="1"/>
</dbReference>
<reference evidence="2 3" key="1">
    <citation type="submission" date="2015-05" db="EMBL/GenBank/DDBJ databases">
        <title>Distinctive expansion of gene families associated with plant cell wall degradation and secondary metabolism in the genomes of grapevine trunk pathogens.</title>
        <authorList>
            <person name="Lawrence D.P."/>
            <person name="Travadon R."/>
            <person name="Rolshausen P.E."/>
            <person name="Baumgartner K."/>
        </authorList>
    </citation>
    <scope>NUCLEOTIDE SEQUENCE [LARGE SCALE GENOMIC DNA]</scope>
    <source>
        <strain evidence="2">UCRPC4</strain>
    </source>
</reference>
<accession>A0A0G2GVW5</accession>
<name>A0A0G2GVW5_PHACM</name>
<dbReference type="OrthoDB" id="410198at2759"/>
<dbReference type="Proteomes" id="UP000053317">
    <property type="component" value="Unassembled WGS sequence"/>
</dbReference>
<dbReference type="InterPro" id="IPR016181">
    <property type="entry name" value="Acyl_CoA_acyltransferase"/>
</dbReference>
<dbReference type="InterPro" id="IPR052523">
    <property type="entry name" value="Trichothecene_AcTrans"/>
</dbReference>
<dbReference type="PANTHER" id="PTHR42791:SF1">
    <property type="entry name" value="N-ACETYLTRANSFERASE DOMAIN-CONTAINING PROTEIN"/>
    <property type="match status" value="1"/>
</dbReference>
<dbReference type="EMBL" id="LCWF01000093">
    <property type="protein sequence ID" value="KKY20835.1"/>
    <property type="molecule type" value="Genomic_DNA"/>
</dbReference>
<keyword evidence="3" id="KW-1185">Reference proteome</keyword>
<dbReference type="Gene3D" id="3.40.630.30">
    <property type="match status" value="1"/>
</dbReference>
<dbReference type="SUPFAM" id="SSF55729">
    <property type="entry name" value="Acyl-CoA N-acyltransferases (Nat)"/>
    <property type="match status" value="1"/>
</dbReference>
<evidence type="ECO:0000313" key="3">
    <source>
        <dbReference type="Proteomes" id="UP000053317"/>
    </source>
</evidence>
<dbReference type="InterPro" id="IPR000182">
    <property type="entry name" value="GNAT_dom"/>
</dbReference>
<dbReference type="CDD" id="cd04301">
    <property type="entry name" value="NAT_SF"/>
    <property type="match status" value="1"/>
</dbReference>
<proteinExistence type="predicted"/>
<reference evidence="2 3" key="2">
    <citation type="submission" date="2015-05" db="EMBL/GenBank/DDBJ databases">
        <authorList>
            <person name="Morales-Cruz A."/>
            <person name="Amrine K.C."/>
            <person name="Cantu D."/>
        </authorList>
    </citation>
    <scope>NUCLEOTIDE SEQUENCE [LARGE SCALE GENOMIC DNA]</scope>
    <source>
        <strain evidence="2">UCRPC4</strain>
    </source>
</reference>
<evidence type="ECO:0000259" key="1">
    <source>
        <dbReference type="Pfam" id="PF00583"/>
    </source>
</evidence>
<gene>
    <name evidence="2" type="ORF">UCRPC4_g04108</name>
</gene>
<dbReference type="GO" id="GO:0016747">
    <property type="term" value="F:acyltransferase activity, transferring groups other than amino-acyl groups"/>
    <property type="evidence" value="ECO:0007669"/>
    <property type="project" value="InterPro"/>
</dbReference>
<dbReference type="Pfam" id="PF00583">
    <property type="entry name" value="Acetyltransf_1"/>
    <property type="match status" value="1"/>
</dbReference>
<evidence type="ECO:0000313" key="2">
    <source>
        <dbReference type="EMBL" id="KKY20835.1"/>
    </source>
</evidence>
<comment type="caution">
    <text evidence="2">The sequence shown here is derived from an EMBL/GenBank/DDBJ whole genome shotgun (WGS) entry which is preliminary data.</text>
</comment>
<dbReference type="AlphaFoldDB" id="A0A0G2GVW5"/>
<organism evidence="2 3">
    <name type="scientific">Phaeomoniella chlamydospora</name>
    <name type="common">Phaeoacremonium chlamydosporum</name>
    <dbReference type="NCBI Taxonomy" id="158046"/>
    <lineage>
        <taxon>Eukaryota</taxon>
        <taxon>Fungi</taxon>
        <taxon>Dikarya</taxon>
        <taxon>Ascomycota</taxon>
        <taxon>Pezizomycotina</taxon>
        <taxon>Eurotiomycetes</taxon>
        <taxon>Chaetothyriomycetidae</taxon>
        <taxon>Phaeomoniellales</taxon>
        <taxon>Phaeomoniellaceae</taxon>
        <taxon>Phaeomoniella</taxon>
    </lineage>
</organism>